<feature type="domain" description="IclR-ED" evidence="6">
    <location>
        <begin position="67"/>
        <end position="242"/>
    </location>
</feature>
<protein>
    <recommendedName>
        <fullName evidence="4">HTH-type transcriptional repressor AllR</fullName>
    </recommendedName>
    <alternativeName>
        <fullName evidence="5">Negative regulator of allantoin and glyoxylate utilization operons</fullName>
    </alternativeName>
</protein>
<gene>
    <name evidence="7" type="ORF">JCM19239_6587</name>
</gene>
<evidence type="ECO:0000256" key="2">
    <source>
        <dbReference type="ARBA" id="ARBA00023125"/>
    </source>
</evidence>
<evidence type="ECO:0000259" key="6">
    <source>
        <dbReference type="PROSITE" id="PS51078"/>
    </source>
</evidence>
<evidence type="ECO:0000256" key="4">
    <source>
        <dbReference type="ARBA" id="ARBA00040379"/>
    </source>
</evidence>
<evidence type="ECO:0000256" key="3">
    <source>
        <dbReference type="ARBA" id="ARBA00023163"/>
    </source>
</evidence>
<dbReference type="PANTHER" id="PTHR30136:SF24">
    <property type="entry name" value="HTH-TYPE TRANSCRIPTIONAL REPRESSOR ALLR"/>
    <property type="match status" value="1"/>
</dbReference>
<dbReference type="Pfam" id="PF01614">
    <property type="entry name" value="IclR_C"/>
    <property type="match status" value="1"/>
</dbReference>
<proteinExistence type="predicted"/>
<evidence type="ECO:0000313" key="8">
    <source>
        <dbReference type="Proteomes" id="UP000029223"/>
    </source>
</evidence>
<keyword evidence="8" id="KW-1185">Reference proteome</keyword>
<organism evidence="7 8">
    <name type="scientific">Vibrio variabilis</name>
    <dbReference type="NCBI Taxonomy" id="990271"/>
    <lineage>
        <taxon>Bacteria</taxon>
        <taxon>Pseudomonadati</taxon>
        <taxon>Pseudomonadota</taxon>
        <taxon>Gammaproteobacteria</taxon>
        <taxon>Vibrionales</taxon>
        <taxon>Vibrionaceae</taxon>
        <taxon>Vibrio</taxon>
    </lineage>
</organism>
<dbReference type="SUPFAM" id="SSF46785">
    <property type="entry name" value="Winged helix' DNA-binding domain"/>
    <property type="match status" value="1"/>
</dbReference>
<keyword evidence="2" id="KW-0238">DNA-binding</keyword>
<name>A0ABQ0JQB4_9VIBR</name>
<keyword evidence="1" id="KW-0805">Transcription regulation</keyword>
<dbReference type="SMART" id="SM00346">
    <property type="entry name" value="HTH_ICLR"/>
    <property type="match status" value="1"/>
</dbReference>
<evidence type="ECO:0000313" key="7">
    <source>
        <dbReference type="EMBL" id="GAL30956.1"/>
    </source>
</evidence>
<dbReference type="Proteomes" id="UP000029223">
    <property type="component" value="Unassembled WGS sequence"/>
</dbReference>
<dbReference type="Gene3D" id="3.30.450.40">
    <property type="match status" value="1"/>
</dbReference>
<evidence type="ECO:0000256" key="5">
    <source>
        <dbReference type="ARBA" id="ARBA00042627"/>
    </source>
</evidence>
<accession>A0ABQ0JQB4</accession>
<dbReference type="Pfam" id="PF09339">
    <property type="entry name" value="HTH_IclR"/>
    <property type="match status" value="1"/>
</dbReference>
<dbReference type="PANTHER" id="PTHR30136">
    <property type="entry name" value="HELIX-TURN-HELIX TRANSCRIPTIONAL REGULATOR, ICLR FAMILY"/>
    <property type="match status" value="1"/>
</dbReference>
<dbReference type="InterPro" id="IPR014757">
    <property type="entry name" value="Tscrpt_reg_IclR_C"/>
</dbReference>
<dbReference type="InterPro" id="IPR050707">
    <property type="entry name" value="HTH_MetabolicPath_Reg"/>
</dbReference>
<dbReference type="EMBL" id="BBMS01000121">
    <property type="protein sequence ID" value="GAL30956.1"/>
    <property type="molecule type" value="Genomic_DNA"/>
</dbReference>
<dbReference type="InterPro" id="IPR036390">
    <property type="entry name" value="WH_DNA-bd_sf"/>
</dbReference>
<sequence length="254" mass="28701">MDKAKNNLALIKALDVVEAVANGDRYLKDICSRLDIPKSTVHRILLGLIKANYIHEIKDVGLVLGTKLIQLGHIAEDNLPIKQIANPFLRHLAAMTKDTVHLGIRERDSIYFLDSVSGERHVQMSSRQGTCSPLSLSITGKSLMLDMEREEWLRIAQTQVAPQTNSITSEMEEYQHHGYSYGHVGYEKIYYCISVPVRDDQSNIVAAISVTTLKEYMPEDRVNMLVKLIQQSCDAIAEQIKKAQQIDLYHINNL</sequence>
<comment type="caution">
    <text evidence="7">The sequence shown here is derived from an EMBL/GenBank/DDBJ whole genome shotgun (WGS) entry which is preliminary data.</text>
</comment>
<dbReference type="InterPro" id="IPR036388">
    <property type="entry name" value="WH-like_DNA-bd_sf"/>
</dbReference>
<dbReference type="Gene3D" id="1.10.10.10">
    <property type="entry name" value="Winged helix-like DNA-binding domain superfamily/Winged helix DNA-binding domain"/>
    <property type="match status" value="1"/>
</dbReference>
<dbReference type="PROSITE" id="PS51078">
    <property type="entry name" value="ICLR_ED"/>
    <property type="match status" value="1"/>
</dbReference>
<dbReference type="InterPro" id="IPR029016">
    <property type="entry name" value="GAF-like_dom_sf"/>
</dbReference>
<evidence type="ECO:0000256" key="1">
    <source>
        <dbReference type="ARBA" id="ARBA00023015"/>
    </source>
</evidence>
<dbReference type="SUPFAM" id="SSF55781">
    <property type="entry name" value="GAF domain-like"/>
    <property type="match status" value="1"/>
</dbReference>
<reference evidence="8" key="1">
    <citation type="submission" date="2014-09" db="EMBL/GenBank/DDBJ databases">
        <title>Vibrio variabilis JCM 19239. (C206) whole genome shotgun sequence.</title>
        <authorList>
            <person name="Sawabe T."/>
            <person name="Meirelles P."/>
            <person name="Nakanishi M."/>
            <person name="Sayaka M."/>
            <person name="Hattori M."/>
            <person name="Ohkuma M."/>
        </authorList>
    </citation>
    <scope>NUCLEOTIDE SEQUENCE [LARGE SCALE GENOMIC DNA]</scope>
    <source>
        <strain evidence="8">JCM 19239</strain>
    </source>
</reference>
<keyword evidence="3" id="KW-0804">Transcription</keyword>
<dbReference type="InterPro" id="IPR005471">
    <property type="entry name" value="Tscrpt_reg_IclR_N"/>
</dbReference>